<dbReference type="AlphaFoldDB" id="E3L2C7"/>
<protein>
    <submittedName>
        <fullName evidence="1">Uncharacterized protein</fullName>
    </submittedName>
</protein>
<reference key="1">
    <citation type="submission" date="2007-01" db="EMBL/GenBank/DDBJ databases">
        <title>The Genome Sequence of Puccinia graminis f. sp. tritici Strain CRL 75-36-700-3.</title>
        <authorList>
            <consortium name="The Broad Institute Genome Sequencing Platform"/>
            <person name="Birren B."/>
            <person name="Lander E."/>
            <person name="Galagan J."/>
            <person name="Nusbaum C."/>
            <person name="Devon K."/>
            <person name="Cuomo C."/>
            <person name="Jaffe D."/>
            <person name="Butler J."/>
            <person name="Alvarez P."/>
            <person name="Gnerre S."/>
            <person name="Grabherr M."/>
            <person name="Mauceli E."/>
            <person name="Brockman W."/>
            <person name="Young S."/>
            <person name="LaButti K."/>
            <person name="Sykes S."/>
            <person name="DeCaprio D."/>
            <person name="Crawford M."/>
            <person name="Koehrsen M."/>
            <person name="Engels R."/>
            <person name="Montgomery P."/>
            <person name="Pearson M."/>
            <person name="Howarth C."/>
            <person name="Larson L."/>
            <person name="White J."/>
            <person name="Zeng Q."/>
            <person name="Kodira C."/>
            <person name="Yandava C."/>
            <person name="Alvarado L."/>
            <person name="O'Leary S."/>
            <person name="Szabo L."/>
            <person name="Dean R."/>
            <person name="Schein J."/>
        </authorList>
    </citation>
    <scope>NUCLEOTIDE SEQUENCE</scope>
    <source>
        <strain>CRL 75-36-700-3</strain>
    </source>
</reference>
<dbReference type="VEuPathDB" id="FungiDB:PGTG_16740"/>
<accession>E3L2C7</accession>
<dbReference type="EMBL" id="DS178336">
    <property type="protein sequence ID" value="EFP90714.1"/>
    <property type="molecule type" value="Genomic_DNA"/>
</dbReference>
<evidence type="ECO:0000313" key="2">
    <source>
        <dbReference type="Proteomes" id="UP000008783"/>
    </source>
</evidence>
<sequence>MLARGDCMFAITNALAKVYSSLLPRQVGIFPLPEEEPCRLLASSLVNGSKVFAEDESSPACGVCRCSWFLQIRIDPQPLFVEKQLQLFDRINQSRHGLQTSKELRLAMYESIMSVGHLGCQNNSEQNSLSKTE</sequence>
<dbReference type="HOGENOM" id="CLU_1907721_0_0_1"/>
<dbReference type="Proteomes" id="UP000008783">
    <property type="component" value="Unassembled WGS sequence"/>
</dbReference>
<organism evidence="1 2">
    <name type="scientific">Puccinia graminis f. sp. tritici (strain CRL 75-36-700-3 / race SCCL)</name>
    <name type="common">Black stem rust fungus</name>
    <dbReference type="NCBI Taxonomy" id="418459"/>
    <lineage>
        <taxon>Eukaryota</taxon>
        <taxon>Fungi</taxon>
        <taxon>Dikarya</taxon>
        <taxon>Basidiomycota</taxon>
        <taxon>Pucciniomycotina</taxon>
        <taxon>Pucciniomycetes</taxon>
        <taxon>Pucciniales</taxon>
        <taxon>Pucciniaceae</taxon>
        <taxon>Puccinia</taxon>
    </lineage>
</organism>
<name>E3L2C7_PUCGT</name>
<proteinExistence type="predicted"/>
<keyword evidence="2" id="KW-1185">Reference proteome</keyword>
<dbReference type="InParanoid" id="E3L2C7"/>
<dbReference type="KEGG" id="pgr:PGTG_16740"/>
<dbReference type="GeneID" id="10530616"/>
<reference evidence="2" key="2">
    <citation type="journal article" date="2011" name="Proc. Natl. Acad. Sci. U.S.A.">
        <title>Obligate biotrophy features unraveled by the genomic analysis of rust fungi.</title>
        <authorList>
            <person name="Duplessis S."/>
            <person name="Cuomo C.A."/>
            <person name="Lin Y.-C."/>
            <person name="Aerts A."/>
            <person name="Tisserant E."/>
            <person name="Veneault-Fourrey C."/>
            <person name="Joly D.L."/>
            <person name="Hacquard S."/>
            <person name="Amselem J."/>
            <person name="Cantarel B.L."/>
            <person name="Chiu R."/>
            <person name="Coutinho P.M."/>
            <person name="Feau N."/>
            <person name="Field M."/>
            <person name="Frey P."/>
            <person name="Gelhaye E."/>
            <person name="Goldberg J."/>
            <person name="Grabherr M.G."/>
            <person name="Kodira C.D."/>
            <person name="Kohler A."/>
            <person name="Kuees U."/>
            <person name="Lindquist E.A."/>
            <person name="Lucas S.M."/>
            <person name="Mago R."/>
            <person name="Mauceli E."/>
            <person name="Morin E."/>
            <person name="Murat C."/>
            <person name="Pangilinan J.L."/>
            <person name="Park R."/>
            <person name="Pearson M."/>
            <person name="Quesneville H."/>
            <person name="Rouhier N."/>
            <person name="Sakthikumar S."/>
            <person name="Salamov A.A."/>
            <person name="Schmutz J."/>
            <person name="Selles B."/>
            <person name="Shapiro H."/>
            <person name="Tanguay P."/>
            <person name="Tuskan G.A."/>
            <person name="Henrissat B."/>
            <person name="Van de Peer Y."/>
            <person name="Rouze P."/>
            <person name="Ellis J.G."/>
            <person name="Dodds P.N."/>
            <person name="Schein J.E."/>
            <person name="Zhong S."/>
            <person name="Hamelin R.C."/>
            <person name="Grigoriev I.V."/>
            <person name="Szabo L.J."/>
            <person name="Martin F."/>
        </authorList>
    </citation>
    <scope>NUCLEOTIDE SEQUENCE [LARGE SCALE GENOMIC DNA]</scope>
    <source>
        <strain evidence="2">CRL 75-36-700-3 / race SCCL</strain>
    </source>
</reference>
<dbReference type="RefSeq" id="XP_003335133.1">
    <property type="nucleotide sequence ID" value="XM_003335085.1"/>
</dbReference>
<gene>
    <name evidence="1" type="ORF">PGTG_16740</name>
</gene>
<evidence type="ECO:0000313" key="1">
    <source>
        <dbReference type="EMBL" id="EFP90714.1"/>
    </source>
</evidence>